<dbReference type="SUPFAM" id="SSF52540">
    <property type="entry name" value="P-loop containing nucleoside triphosphate hydrolases"/>
    <property type="match status" value="2"/>
</dbReference>
<dbReference type="PANTHER" id="PTHR32114">
    <property type="entry name" value="ABC TRANSPORTER ABCH.3"/>
    <property type="match status" value="1"/>
</dbReference>
<gene>
    <name evidence="6" type="ORF">N5B56_11570</name>
</gene>
<comment type="caution">
    <text evidence="6">The sequence shown here is derived from an EMBL/GenBank/DDBJ whole genome shotgun (WGS) entry which is preliminary data.</text>
</comment>
<dbReference type="InterPro" id="IPR038729">
    <property type="entry name" value="Rad50/SbcC_AAA"/>
</dbReference>
<proteinExistence type="inferred from homology"/>
<feature type="coiled-coil region" evidence="4">
    <location>
        <begin position="414"/>
        <end position="448"/>
    </location>
</feature>
<feature type="coiled-coil region" evidence="4">
    <location>
        <begin position="494"/>
        <end position="746"/>
    </location>
</feature>
<dbReference type="Gene3D" id="3.40.50.300">
    <property type="entry name" value="P-loop containing nucleotide triphosphate hydrolases"/>
    <property type="match status" value="2"/>
</dbReference>
<name>A0ABT2M2F7_9FIRM</name>
<feature type="coiled-coil region" evidence="4">
    <location>
        <begin position="250"/>
        <end position="284"/>
    </location>
</feature>
<evidence type="ECO:0000256" key="2">
    <source>
        <dbReference type="ARBA" id="ARBA00011322"/>
    </source>
</evidence>
<protein>
    <recommendedName>
        <fullName evidence="3">Nuclease SbcCD subunit C</fullName>
    </recommendedName>
</protein>
<dbReference type="RefSeq" id="WP_260979017.1">
    <property type="nucleotide sequence ID" value="NZ_JAODBU010000012.1"/>
</dbReference>
<dbReference type="Proteomes" id="UP001431199">
    <property type="component" value="Unassembled WGS sequence"/>
</dbReference>
<evidence type="ECO:0000259" key="5">
    <source>
        <dbReference type="Pfam" id="PF13476"/>
    </source>
</evidence>
<dbReference type="PANTHER" id="PTHR32114:SF2">
    <property type="entry name" value="ABC TRANSPORTER ABCH.3"/>
    <property type="match status" value="1"/>
</dbReference>
<sequence>MRPIKLVMCGFGPYADKTVVDFTLLGESGLYLITGDTGAGKTTIFDAISYALYGEASGQVREVKSLRSKYADDETESYVELEFEYRDEKYKIRRIPEYMRKAKRGDKLVVQKEEAELYFLTKDREPIINKKNVNDAVTEIIGLDRGQFSQIAMIAQGDFMKVLLTGTDERSKILRKIFNTNEYLDLQEKLKRKKNELKFKYQDIEKSIKNYIASVQCGNDENDKEKLKQIIDDNTFWKTEDINNFILELINKDKDLLKTLEKNKKEVNKNLEKINETIGKTENVLAGMKNIENNENELAKVLEVMPKLLEDYNLQKETESEREKLATEIEIEKQKLESYNELTKELESLHNRQVNLIKLTNKETKIKDDVENNENSILISEKRLEEIKGCEVEFEKCQSSIKSVEDKINLYSNLKKLFKKYVEVKDEHKSLKEKYVESVNEYNNASQNYESLMAKYMDAQAGMLGQNLKEGEPCPVCGSTSHPHITEVKDEIPSEKDLKNAKNLRQKKEEKRSEISGNLRAKITEIDSLKERIDDVVNENPNEFAESIDENSFNILEENTKKLNDDIKNLNVKAKELSDFKEEKKTIEENLPKLKNELESKKTEIVEISNKIIEENTNIANANIRIEELQSKLKYSSLKEAEEYISSLQDKRNRLIKLFEKARDNYEEAKERKSGLENAIAALKNQFKNSKVEDLDELKEEKKQLQSMEKELGKSEKEVHSRLDMNKFANERIEKCMDEAVEVEDKLQVVGSLADTCNGTLSSKSRITLETYVQMEMFDRIIVKANSHFRDMTSGQYELKRKREADNKVSKSGLELNVIDYYSGSERDIKTLSGGESFKASLSMALGLSDEIQAKSGGIKIDTLFVDEGFGSLDGESLESAMRALSSITDVGRLVGIISHVSELKTRIDRQIVVTKDKEKGSKLEIIN</sequence>
<evidence type="ECO:0000256" key="3">
    <source>
        <dbReference type="ARBA" id="ARBA00013368"/>
    </source>
</evidence>
<dbReference type="InterPro" id="IPR027417">
    <property type="entry name" value="P-loop_NTPase"/>
</dbReference>
<dbReference type="EMBL" id="JAODBU010000012">
    <property type="protein sequence ID" value="MCT7399711.1"/>
    <property type="molecule type" value="Genomic_DNA"/>
</dbReference>
<dbReference type="Pfam" id="PF13476">
    <property type="entry name" value="AAA_23"/>
    <property type="match status" value="1"/>
</dbReference>
<evidence type="ECO:0000256" key="4">
    <source>
        <dbReference type="SAM" id="Coils"/>
    </source>
</evidence>
<evidence type="ECO:0000313" key="6">
    <source>
        <dbReference type="EMBL" id="MCT7399711.1"/>
    </source>
</evidence>
<organism evidence="6 7">
    <name type="scientific">Eubacterium album</name>
    <dbReference type="NCBI Taxonomy" id="2978477"/>
    <lineage>
        <taxon>Bacteria</taxon>
        <taxon>Bacillati</taxon>
        <taxon>Bacillota</taxon>
        <taxon>Clostridia</taxon>
        <taxon>Eubacteriales</taxon>
        <taxon>Eubacteriaceae</taxon>
        <taxon>Eubacterium</taxon>
    </lineage>
</organism>
<keyword evidence="4" id="KW-0175">Coiled coil</keyword>
<keyword evidence="7" id="KW-1185">Reference proteome</keyword>
<feature type="coiled-coil region" evidence="4">
    <location>
        <begin position="315"/>
        <end position="359"/>
    </location>
</feature>
<dbReference type="Pfam" id="PF13558">
    <property type="entry name" value="SbcC_Walker_B"/>
    <property type="match status" value="1"/>
</dbReference>
<evidence type="ECO:0000256" key="1">
    <source>
        <dbReference type="ARBA" id="ARBA00006930"/>
    </source>
</evidence>
<evidence type="ECO:0000313" key="7">
    <source>
        <dbReference type="Proteomes" id="UP001431199"/>
    </source>
</evidence>
<comment type="subunit">
    <text evidence="2">Heterodimer of SbcC and SbcD.</text>
</comment>
<reference evidence="6" key="1">
    <citation type="submission" date="2022-09" db="EMBL/GenBank/DDBJ databases">
        <title>Eubacterium sp. LFL-14 isolated from human feces.</title>
        <authorList>
            <person name="Liu F."/>
        </authorList>
    </citation>
    <scope>NUCLEOTIDE SEQUENCE</scope>
    <source>
        <strain evidence="6">LFL-14</strain>
    </source>
</reference>
<feature type="domain" description="Rad50/SbcC-type AAA" evidence="5">
    <location>
        <begin position="5"/>
        <end position="273"/>
    </location>
</feature>
<comment type="similarity">
    <text evidence="1">Belongs to the SMC family. SbcC subfamily.</text>
</comment>
<accession>A0ABT2M2F7</accession>